<dbReference type="Proteomes" id="UP000654257">
    <property type="component" value="Unassembled WGS sequence"/>
</dbReference>
<dbReference type="PANTHER" id="PTHR23517">
    <property type="entry name" value="RESISTANCE PROTEIN MDTM, PUTATIVE-RELATED-RELATED"/>
    <property type="match status" value="1"/>
</dbReference>
<dbReference type="GO" id="GO:0005886">
    <property type="term" value="C:plasma membrane"/>
    <property type="evidence" value="ECO:0007669"/>
    <property type="project" value="UniProtKB-SubCell"/>
</dbReference>
<evidence type="ECO:0000313" key="10">
    <source>
        <dbReference type="EMBL" id="GGG00388.1"/>
    </source>
</evidence>
<feature type="transmembrane region" description="Helical" evidence="7">
    <location>
        <begin position="35"/>
        <end position="59"/>
    </location>
</feature>
<comment type="caution">
    <text evidence="10">The sequence shown here is derived from an EMBL/GenBank/DDBJ whole genome shotgun (WGS) entry which is preliminary data.</text>
</comment>
<protein>
    <submittedName>
        <fullName evidence="10">Permease</fullName>
    </submittedName>
</protein>
<dbReference type="InterPro" id="IPR011701">
    <property type="entry name" value="MFS"/>
</dbReference>
<organism evidence="10 11">
    <name type="scientific">Rhodococcoides trifolii</name>
    <dbReference type="NCBI Taxonomy" id="908250"/>
    <lineage>
        <taxon>Bacteria</taxon>
        <taxon>Bacillati</taxon>
        <taxon>Actinomycetota</taxon>
        <taxon>Actinomycetes</taxon>
        <taxon>Mycobacteriales</taxon>
        <taxon>Nocardiaceae</taxon>
        <taxon>Rhodococcoides</taxon>
    </lineage>
</organism>
<reference evidence="10" key="2">
    <citation type="submission" date="2020-09" db="EMBL/GenBank/DDBJ databases">
        <authorList>
            <person name="Sun Q."/>
            <person name="Sedlacek I."/>
        </authorList>
    </citation>
    <scope>NUCLEOTIDE SEQUENCE</scope>
    <source>
        <strain evidence="10">CCM 7905</strain>
    </source>
</reference>
<accession>A0A917FRW9</accession>
<dbReference type="InterPro" id="IPR050171">
    <property type="entry name" value="MFS_Transporters"/>
</dbReference>
<keyword evidence="2" id="KW-0813">Transport</keyword>
<dbReference type="Gene3D" id="1.20.1250.20">
    <property type="entry name" value="MFS general substrate transporter like domains"/>
    <property type="match status" value="1"/>
</dbReference>
<evidence type="ECO:0000256" key="6">
    <source>
        <dbReference type="ARBA" id="ARBA00023136"/>
    </source>
</evidence>
<keyword evidence="5 7" id="KW-1133">Transmembrane helix</keyword>
<keyword evidence="4 7" id="KW-0812">Transmembrane</keyword>
<dbReference type="AlphaFoldDB" id="A0A917FRW9"/>
<reference evidence="10" key="1">
    <citation type="journal article" date="2014" name="Int. J. Syst. Evol. Microbiol.">
        <title>Complete genome sequence of Corynebacterium casei LMG S-19264T (=DSM 44701T), isolated from a smear-ripened cheese.</title>
        <authorList>
            <consortium name="US DOE Joint Genome Institute (JGI-PGF)"/>
            <person name="Walter F."/>
            <person name="Albersmeier A."/>
            <person name="Kalinowski J."/>
            <person name="Ruckert C."/>
        </authorList>
    </citation>
    <scope>NUCLEOTIDE SEQUENCE</scope>
    <source>
        <strain evidence="10">CCM 7905</strain>
    </source>
</reference>
<dbReference type="PANTHER" id="PTHR23517:SF13">
    <property type="entry name" value="MAJOR FACILITATOR SUPERFAMILY MFS_1"/>
    <property type="match status" value="1"/>
</dbReference>
<feature type="domain" description="Major facilitator superfamily (MFS) profile" evidence="9">
    <location>
        <begin position="5"/>
        <end position="375"/>
    </location>
</feature>
<keyword evidence="8" id="KW-0732">Signal</keyword>
<dbReference type="PROSITE" id="PS50850">
    <property type="entry name" value="MFS"/>
    <property type="match status" value="1"/>
</dbReference>
<feature type="signal peptide" evidence="8">
    <location>
        <begin position="1"/>
        <end position="24"/>
    </location>
</feature>
<keyword evidence="3" id="KW-1003">Cell membrane</keyword>
<feature type="chain" id="PRO_5038875364" evidence="8">
    <location>
        <begin position="25"/>
        <end position="375"/>
    </location>
</feature>
<feature type="transmembrane region" description="Helical" evidence="7">
    <location>
        <begin position="96"/>
        <end position="117"/>
    </location>
</feature>
<feature type="transmembrane region" description="Helical" evidence="7">
    <location>
        <begin position="351"/>
        <end position="370"/>
    </location>
</feature>
<evidence type="ECO:0000256" key="8">
    <source>
        <dbReference type="SAM" id="SignalP"/>
    </source>
</evidence>
<dbReference type="RefSeq" id="WP_188543804.1">
    <property type="nucleotide sequence ID" value="NZ_BMCU01000001.1"/>
</dbReference>
<dbReference type="GO" id="GO:0022857">
    <property type="term" value="F:transmembrane transporter activity"/>
    <property type="evidence" value="ECO:0007669"/>
    <property type="project" value="InterPro"/>
</dbReference>
<dbReference type="Pfam" id="PF07690">
    <property type="entry name" value="MFS_1"/>
    <property type="match status" value="1"/>
</dbReference>
<proteinExistence type="predicted"/>
<evidence type="ECO:0000256" key="7">
    <source>
        <dbReference type="SAM" id="Phobius"/>
    </source>
</evidence>
<evidence type="ECO:0000313" key="11">
    <source>
        <dbReference type="Proteomes" id="UP000654257"/>
    </source>
</evidence>
<name>A0A917FRW9_9NOCA</name>
<feature type="transmembrane region" description="Helical" evidence="7">
    <location>
        <begin position="287"/>
        <end position="305"/>
    </location>
</feature>
<sequence length="375" mass="37855">MTNRAFASVLAVLLTTGWAANHFAAVIPSLKESEGLSAALLDGVFGIYALGLLPGLFFGGTVSDRVGRAPVVIPGAVVATAGTVSLLLWHDSTGLLIGRLVVGIGAGLTIGAGTAWAADLRGSVGTVLAGVFLTAGFAFGPLVSGIVGQFSSEPIALPFIVSAVVSAVAIVSAVLWSRVPTTSSATAATTDDREYSATSALSWSLPMSLWVFASVTLAFVTLPSRMPTELEGPLLSGIAAGTALITGIAVQTAARRGNWGPRTGVAGAGLAAVGYLLVAAGGSHPPVWLFAVCLLVLGAAYGLCLRAGLLDLESFAPPRIRGSLTGLFYIGTYLGFGLPVLLVLIEPSVGVVPPMLVLAVLAAVASGARARRLAR</sequence>
<comment type="subcellular location">
    <subcellularLocation>
        <location evidence="1">Cell membrane</location>
        <topology evidence="1">Multi-pass membrane protein</topology>
    </subcellularLocation>
</comment>
<feature type="transmembrane region" description="Helical" evidence="7">
    <location>
        <begin position="200"/>
        <end position="222"/>
    </location>
</feature>
<evidence type="ECO:0000256" key="5">
    <source>
        <dbReference type="ARBA" id="ARBA00022989"/>
    </source>
</evidence>
<evidence type="ECO:0000256" key="2">
    <source>
        <dbReference type="ARBA" id="ARBA00022448"/>
    </source>
</evidence>
<gene>
    <name evidence="10" type="ORF">GCM10007304_12900</name>
</gene>
<evidence type="ECO:0000256" key="4">
    <source>
        <dbReference type="ARBA" id="ARBA00022692"/>
    </source>
</evidence>
<feature type="transmembrane region" description="Helical" evidence="7">
    <location>
        <begin position="71"/>
        <end position="90"/>
    </location>
</feature>
<keyword evidence="11" id="KW-1185">Reference proteome</keyword>
<evidence type="ECO:0000256" key="1">
    <source>
        <dbReference type="ARBA" id="ARBA00004651"/>
    </source>
</evidence>
<dbReference type="EMBL" id="BMCU01000001">
    <property type="protein sequence ID" value="GGG00388.1"/>
    <property type="molecule type" value="Genomic_DNA"/>
</dbReference>
<feature type="transmembrane region" description="Helical" evidence="7">
    <location>
        <begin position="265"/>
        <end position="281"/>
    </location>
</feature>
<evidence type="ECO:0000259" key="9">
    <source>
        <dbReference type="PROSITE" id="PS50850"/>
    </source>
</evidence>
<evidence type="ECO:0000256" key="3">
    <source>
        <dbReference type="ARBA" id="ARBA00022475"/>
    </source>
</evidence>
<feature type="transmembrane region" description="Helical" evidence="7">
    <location>
        <begin position="155"/>
        <end position="179"/>
    </location>
</feature>
<keyword evidence="6 7" id="KW-0472">Membrane</keyword>
<feature type="transmembrane region" description="Helical" evidence="7">
    <location>
        <begin position="326"/>
        <end position="345"/>
    </location>
</feature>
<dbReference type="InterPro" id="IPR020846">
    <property type="entry name" value="MFS_dom"/>
</dbReference>
<dbReference type="InterPro" id="IPR036259">
    <property type="entry name" value="MFS_trans_sf"/>
</dbReference>
<feature type="transmembrane region" description="Helical" evidence="7">
    <location>
        <begin position="124"/>
        <end position="143"/>
    </location>
</feature>
<feature type="transmembrane region" description="Helical" evidence="7">
    <location>
        <begin position="234"/>
        <end position="253"/>
    </location>
</feature>
<dbReference type="SUPFAM" id="SSF103473">
    <property type="entry name" value="MFS general substrate transporter"/>
    <property type="match status" value="1"/>
</dbReference>